<dbReference type="InterPro" id="IPR023192">
    <property type="entry name" value="TGS-like_dom_sf"/>
</dbReference>
<dbReference type="NCBIfam" id="TIGR00092">
    <property type="entry name" value="redox-regulated ATPase YchF"/>
    <property type="match status" value="1"/>
</dbReference>
<evidence type="ECO:0000256" key="5">
    <source>
        <dbReference type="SAM" id="Coils"/>
    </source>
</evidence>
<dbReference type="GO" id="GO:0005524">
    <property type="term" value="F:ATP binding"/>
    <property type="evidence" value="ECO:0007669"/>
    <property type="project" value="UniProtKB-KW"/>
</dbReference>
<gene>
    <name evidence="7" type="primary">ychF</name>
    <name evidence="7" type="ORF">C4520_11985</name>
</gene>
<dbReference type="Gene3D" id="1.10.150.300">
    <property type="entry name" value="TGS-like domain"/>
    <property type="match status" value="1"/>
</dbReference>
<comment type="cofactor">
    <cofactor evidence="1">
        <name>Mg(2+)</name>
        <dbReference type="ChEBI" id="CHEBI:18420"/>
    </cofactor>
</comment>
<name>A0A3A4NLE2_ABYX5</name>
<feature type="domain" description="TGS" evidence="6">
    <location>
        <begin position="267"/>
        <end position="350"/>
    </location>
</feature>
<reference evidence="7 8" key="1">
    <citation type="journal article" date="2017" name="ISME J.">
        <title>Energy and carbon metabolisms in a deep terrestrial subsurface fluid microbial community.</title>
        <authorList>
            <person name="Momper L."/>
            <person name="Jungbluth S.P."/>
            <person name="Lee M.D."/>
            <person name="Amend J.P."/>
        </authorList>
    </citation>
    <scope>NUCLEOTIDE SEQUENCE [LARGE SCALE GENOMIC DNA]</scope>
    <source>
        <strain evidence="7">SURF_5</strain>
    </source>
</reference>
<evidence type="ECO:0000256" key="3">
    <source>
        <dbReference type="ARBA" id="ARBA00022741"/>
    </source>
</evidence>
<dbReference type="FunFam" id="1.10.150.300:FF:000001">
    <property type="entry name" value="Ribosome-binding ATPase YchF"/>
    <property type="match status" value="1"/>
</dbReference>
<dbReference type="InterPro" id="IPR006073">
    <property type="entry name" value="GTP-bd"/>
</dbReference>
<keyword evidence="4" id="KW-0067">ATP-binding</keyword>
<dbReference type="Proteomes" id="UP000265882">
    <property type="component" value="Unassembled WGS sequence"/>
</dbReference>
<dbReference type="InterPro" id="IPR027417">
    <property type="entry name" value="P-loop_NTPase"/>
</dbReference>
<dbReference type="SUPFAM" id="SSF52540">
    <property type="entry name" value="P-loop containing nucleoside triphosphate hydrolases"/>
    <property type="match status" value="1"/>
</dbReference>
<dbReference type="Pfam" id="PF06071">
    <property type="entry name" value="YchF-GTPase_C"/>
    <property type="match status" value="1"/>
</dbReference>
<dbReference type="PROSITE" id="PS51880">
    <property type="entry name" value="TGS"/>
    <property type="match status" value="1"/>
</dbReference>
<evidence type="ECO:0000313" key="7">
    <source>
        <dbReference type="EMBL" id="RJP19912.1"/>
    </source>
</evidence>
<evidence type="ECO:0000256" key="1">
    <source>
        <dbReference type="ARBA" id="ARBA00001946"/>
    </source>
</evidence>
<dbReference type="InterPro" id="IPR013029">
    <property type="entry name" value="YchF_C"/>
</dbReference>
<evidence type="ECO:0000313" key="8">
    <source>
        <dbReference type="Proteomes" id="UP000265882"/>
    </source>
</evidence>
<comment type="caution">
    <text evidence="7">The sequence shown here is derived from an EMBL/GenBank/DDBJ whole genome shotgun (WGS) entry which is preliminary data.</text>
</comment>
<keyword evidence="3" id="KW-0547">Nucleotide-binding</keyword>
<dbReference type="InterPro" id="IPR004095">
    <property type="entry name" value="TGS"/>
</dbReference>
<evidence type="ECO:0000256" key="4">
    <source>
        <dbReference type="ARBA" id="ARBA00022840"/>
    </source>
</evidence>
<keyword evidence="2" id="KW-0479">Metal-binding</keyword>
<dbReference type="PANTHER" id="PTHR23305">
    <property type="entry name" value="OBG GTPASE FAMILY"/>
    <property type="match status" value="1"/>
</dbReference>
<sequence length="352" mass="39240">MSTMKVALIGLPQSGKSTVFRSLSGGVHETSIQGIHLTNVKVPDDRLDRLAELLKPPKIVHADIDFMDFDPGRIDHKGAALSQQVVNEIRAVDALLIVVRAFEDPSVVHPLDSVNPTRDAAHVETELMLADLIQVEKRLERMQKEHSEGLEKNVLQRIKAFLDQNKPLRLLQLSEAEQATIAGFNFLTKKPALMLLNISESAIGKEGYPEVAHFAAGKGYSVMQYCARIEAEISELAPEEQSLFLEELGLKKAGTERLIREVYRHLQLISFFTTGDTEIRAWSIPAGTSALQAAGKVHSDMERGFIRAEVIPFEAFNKIRSTHLAKESGDLRLEGKEYRVADGDIVKFRFHV</sequence>
<dbReference type="GO" id="GO:0005737">
    <property type="term" value="C:cytoplasm"/>
    <property type="evidence" value="ECO:0007669"/>
    <property type="project" value="TreeGrafter"/>
</dbReference>
<keyword evidence="5" id="KW-0175">Coiled coil</keyword>
<dbReference type="SUPFAM" id="SSF81271">
    <property type="entry name" value="TGS-like"/>
    <property type="match status" value="1"/>
</dbReference>
<dbReference type="AlphaFoldDB" id="A0A3A4NLE2"/>
<evidence type="ECO:0000256" key="2">
    <source>
        <dbReference type="ARBA" id="ARBA00022723"/>
    </source>
</evidence>
<dbReference type="PIRSF" id="PIRSF006641">
    <property type="entry name" value="CHP00092"/>
    <property type="match status" value="1"/>
</dbReference>
<dbReference type="PRINTS" id="PR00326">
    <property type="entry name" value="GTP1OBG"/>
</dbReference>
<dbReference type="Gene3D" id="3.10.20.30">
    <property type="match status" value="1"/>
</dbReference>
<organism evidence="7 8">
    <name type="scientific">Abyssobacteria bacterium (strain SURF_5)</name>
    <dbReference type="NCBI Taxonomy" id="2093360"/>
    <lineage>
        <taxon>Bacteria</taxon>
        <taxon>Pseudomonadati</taxon>
        <taxon>Candidatus Hydrogenedentota</taxon>
        <taxon>Candidatus Abyssobacteria</taxon>
    </lineage>
</organism>
<dbReference type="Gene3D" id="3.40.50.300">
    <property type="entry name" value="P-loop containing nucleotide triphosphate hydrolases"/>
    <property type="match status" value="1"/>
</dbReference>
<feature type="coiled-coil region" evidence="5">
    <location>
        <begin position="125"/>
        <end position="152"/>
    </location>
</feature>
<dbReference type="EMBL" id="QZKU01000083">
    <property type="protein sequence ID" value="RJP19912.1"/>
    <property type="molecule type" value="Genomic_DNA"/>
</dbReference>
<dbReference type="GO" id="GO:0005525">
    <property type="term" value="F:GTP binding"/>
    <property type="evidence" value="ECO:0007669"/>
    <property type="project" value="InterPro"/>
</dbReference>
<protein>
    <submittedName>
        <fullName evidence="7">Redox-regulated ATPase YchF</fullName>
    </submittedName>
</protein>
<dbReference type="FunFam" id="3.10.20.30:FF:000001">
    <property type="entry name" value="Ribosome-binding ATPase YchF"/>
    <property type="match status" value="1"/>
</dbReference>
<dbReference type="PANTHER" id="PTHR23305:SF18">
    <property type="entry name" value="OBG-TYPE G DOMAIN-CONTAINING PROTEIN"/>
    <property type="match status" value="1"/>
</dbReference>
<evidence type="ECO:0000259" key="6">
    <source>
        <dbReference type="PROSITE" id="PS51880"/>
    </source>
</evidence>
<dbReference type="InterPro" id="IPR012676">
    <property type="entry name" value="TGS-like"/>
</dbReference>
<dbReference type="InterPro" id="IPR012675">
    <property type="entry name" value="Beta-grasp_dom_sf"/>
</dbReference>
<dbReference type="InterPro" id="IPR004396">
    <property type="entry name" value="ATPase_YchF/OLA1"/>
</dbReference>
<accession>A0A3A4NLE2</accession>
<proteinExistence type="predicted"/>
<dbReference type="GO" id="GO:0016887">
    <property type="term" value="F:ATP hydrolysis activity"/>
    <property type="evidence" value="ECO:0007669"/>
    <property type="project" value="InterPro"/>
</dbReference>
<dbReference type="GO" id="GO:0046872">
    <property type="term" value="F:metal ion binding"/>
    <property type="evidence" value="ECO:0007669"/>
    <property type="project" value="UniProtKB-KW"/>
</dbReference>